<evidence type="ECO:0000259" key="7">
    <source>
        <dbReference type="Pfam" id="PF00296"/>
    </source>
</evidence>
<evidence type="ECO:0000313" key="8">
    <source>
        <dbReference type="EMBL" id="ACM31083.1"/>
    </source>
</evidence>
<dbReference type="Pfam" id="PF00296">
    <property type="entry name" value="Bac_luciferase"/>
    <property type="match status" value="1"/>
</dbReference>
<dbReference type="PANTHER" id="PTHR30011:SF16">
    <property type="entry name" value="C2H2 FINGER DOMAIN TRANSCRIPTION FACTOR (EUROFUNG)-RELATED"/>
    <property type="match status" value="1"/>
</dbReference>
<dbReference type="InterPro" id="IPR051260">
    <property type="entry name" value="Diverse_substr_monoxygenases"/>
</dbReference>
<accession>B9JPL4</accession>
<feature type="binding site" evidence="6">
    <location>
        <position position="71"/>
    </location>
    <ligand>
        <name>FMN</name>
        <dbReference type="ChEBI" id="CHEBI:58210"/>
    </ligand>
</feature>
<dbReference type="GO" id="GO:0016705">
    <property type="term" value="F:oxidoreductase activity, acting on paired donors, with incorporation or reduction of molecular oxygen"/>
    <property type="evidence" value="ECO:0007669"/>
    <property type="project" value="InterPro"/>
</dbReference>
<dbReference type="InterPro" id="IPR036661">
    <property type="entry name" value="Luciferase-like_sf"/>
</dbReference>
<dbReference type="NCBIfam" id="TIGR03860">
    <property type="entry name" value="FMN_nitrolo"/>
    <property type="match status" value="1"/>
</dbReference>
<name>B9JPL4_RHIR8</name>
<geneLocation type="plasmid" evidence="8 9">
    <name>pAtK84b</name>
</geneLocation>
<protein>
    <submittedName>
        <fullName evidence="8">Nitrilotriacetate monooxygenase</fullName>
    </submittedName>
</protein>
<dbReference type="CDD" id="cd01095">
    <property type="entry name" value="Nitrilotriacetate_monoxgenase"/>
    <property type="match status" value="1"/>
</dbReference>
<dbReference type="GO" id="GO:0004497">
    <property type="term" value="F:monooxygenase activity"/>
    <property type="evidence" value="ECO:0007669"/>
    <property type="project" value="UniProtKB-KW"/>
</dbReference>
<sequence length="445" mass="49073">MSWARHLLIPEAKNDMQRELHFTANYNLGLGLHPARWRLIDNPAQFLDVNAHIEVAQIAEKAGFDAVFLSDFQSLPMEPPVEPWHALDPLLALSAIAARTESVGLIATVSTTFSEPYELARKLSSLDHISGGRAAWNIVTSYLPEAGWNFGMDLPTHDERYDRAEEFVSVAKALWASWGDGALLLDQAGGTFVDWKKVSHLNHVGMHFKVRGPLQVPTSPQGKPILVQAGSSEVGLSFGARHADLIYSLQTNLEAAQAGYRRTKDAVRKAGRDPDRTLFMPGIYPVVGSTEEEALRKVERLDALRDLAADARWFGIRLGVPLGGEDLDKPAPTRAQADFTPAVSTGISESTWQMIERRPGATLREILLSSQGRNRFIAGTPEKVADEIELWFRSGAADGFNVSATHFPDGFSSFTESVIPILQRRGIFRSEYRHSTLRGNLGLGE</sequence>
<dbReference type="Proteomes" id="UP000001600">
    <property type="component" value="Plasmid pAtK84b"/>
</dbReference>
<proteinExistence type="inferred from homology"/>
<dbReference type="KEGG" id="ara:Arad_14235"/>
<comment type="similarity">
    <text evidence="5">Belongs to the NtaA/SnaA/DszA monooxygenase family.</text>
</comment>
<feature type="binding site" evidence="6">
    <location>
        <position position="232"/>
    </location>
    <ligand>
        <name>FMN</name>
        <dbReference type="ChEBI" id="CHEBI:58210"/>
    </ligand>
</feature>
<dbReference type="SUPFAM" id="SSF51679">
    <property type="entry name" value="Bacterial luciferase-like"/>
    <property type="match status" value="1"/>
</dbReference>
<dbReference type="Gene3D" id="3.20.20.30">
    <property type="entry name" value="Luciferase-like domain"/>
    <property type="match status" value="1"/>
</dbReference>
<evidence type="ECO:0000256" key="3">
    <source>
        <dbReference type="ARBA" id="ARBA00023002"/>
    </source>
</evidence>
<evidence type="ECO:0000256" key="5">
    <source>
        <dbReference type="ARBA" id="ARBA00033748"/>
    </source>
</evidence>
<feature type="domain" description="Luciferase-like" evidence="7">
    <location>
        <begin position="48"/>
        <end position="396"/>
    </location>
</feature>
<keyword evidence="3" id="KW-0560">Oxidoreductase</keyword>
<reference evidence="8 9" key="1">
    <citation type="journal article" date="2009" name="J. Bacteriol.">
        <title>Genome sequences of three Agrobacterium biovars help elucidate the evolution of multichromosome genomes in bacteria.</title>
        <authorList>
            <person name="Slater S.C."/>
            <person name="Goldman B.S."/>
            <person name="Goodner B."/>
            <person name="Setubal J.C."/>
            <person name="Farrand S.K."/>
            <person name="Nester E.W."/>
            <person name="Burr T.J."/>
            <person name="Banta L."/>
            <person name="Dickerman A.W."/>
            <person name="Paulsen I."/>
            <person name="Otten L."/>
            <person name="Suen G."/>
            <person name="Welch R."/>
            <person name="Almeida N.F."/>
            <person name="Arnold F."/>
            <person name="Burton O.T."/>
            <person name="Du Z."/>
            <person name="Ewing A."/>
            <person name="Godsy E."/>
            <person name="Heisel S."/>
            <person name="Houmiel K.L."/>
            <person name="Jhaveri J."/>
            <person name="Lu J."/>
            <person name="Miller N.M."/>
            <person name="Norton S."/>
            <person name="Chen Q."/>
            <person name="Phoolcharoen W."/>
            <person name="Ohlin V."/>
            <person name="Ondrusek D."/>
            <person name="Pride N."/>
            <person name="Stricklin S.L."/>
            <person name="Sun J."/>
            <person name="Wheeler C."/>
            <person name="Wilson L."/>
            <person name="Zhu H."/>
            <person name="Wood D.W."/>
        </authorList>
    </citation>
    <scope>NUCLEOTIDE SEQUENCE [LARGE SCALE GENOMIC DNA]</scope>
    <source>
        <strain evidence="9">K84 / ATCC BAA-868</strain>
        <plasmid evidence="8 9">pAtK84b</plasmid>
    </source>
</reference>
<dbReference type="PANTHER" id="PTHR30011">
    <property type="entry name" value="ALKANESULFONATE MONOOXYGENASE-RELATED"/>
    <property type="match status" value="1"/>
</dbReference>
<evidence type="ECO:0000256" key="1">
    <source>
        <dbReference type="ARBA" id="ARBA00022630"/>
    </source>
</evidence>
<dbReference type="AlphaFoldDB" id="B9JPL4"/>
<keyword evidence="4 8" id="KW-0503">Monooxygenase</keyword>
<feature type="binding site" evidence="6">
    <location>
        <position position="108"/>
    </location>
    <ligand>
        <name>FMN</name>
        <dbReference type="ChEBI" id="CHEBI:58210"/>
    </ligand>
</feature>
<keyword evidence="1 6" id="KW-0285">Flavoprotein</keyword>
<feature type="binding site" evidence="6">
    <location>
        <position position="231"/>
    </location>
    <ligand>
        <name>FMN</name>
        <dbReference type="ChEBI" id="CHEBI:58210"/>
    </ligand>
</feature>
<dbReference type="PIRSF" id="PIRSF000337">
    <property type="entry name" value="NTA_MOA"/>
    <property type="match status" value="1"/>
</dbReference>
<feature type="binding site" evidence="6">
    <location>
        <position position="157"/>
    </location>
    <ligand>
        <name>FMN</name>
        <dbReference type="ChEBI" id="CHEBI:58210"/>
    </ligand>
</feature>
<dbReference type="EMBL" id="CP000630">
    <property type="protein sequence ID" value="ACM31083.1"/>
    <property type="molecule type" value="Genomic_DNA"/>
</dbReference>
<dbReference type="InterPro" id="IPR011251">
    <property type="entry name" value="Luciferase-like_dom"/>
</dbReference>
<evidence type="ECO:0000313" key="9">
    <source>
        <dbReference type="Proteomes" id="UP000001600"/>
    </source>
</evidence>
<keyword evidence="2 6" id="KW-0288">FMN</keyword>
<keyword evidence="8" id="KW-0614">Plasmid</keyword>
<evidence type="ECO:0000256" key="6">
    <source>
        <dbReference type="PIRSR" id="PIRSR000337-1"/>
    </source>
</evidence>
<gene>
    <name evidence="8" type="ordered locus">Arad_14235</name>
</gene>
<dbReference type="HOGENOM" id="CLU_022256_1_2_5"/>
<evidence type="ECO:0000256" key="4">
    <source>
        <dbReference type="ARBA" id="ARBA00023033"/>
    </source>
</evidence>
<evidence type="ECO:0000256" key="2">
    <source>
        <dbReference type="ARBA" id="ARBA00022643"/>
    </source>
</evidence>
<organism evidence="8 9">
    <name type="scientific">Rhizobium rhizogenes (strain K84 / ATCC BAA-868)</name>
    <name type="common">Agrobacterium radiobacter</name>
    <dbReference type="NCBI Taxonomy" id="311403"/>
    <lineage>
        <taxon>Bacteria</taxon>
        <taxon>Pseudomonadati</taxon>
        <taxon>Pseudomonadota</taxon>
        <taxon>Alphaproteobacteria</taxon>
        <taxon>Hyphomicrobiales</taxon>
        <taxon>Rhizobiaceae</taxon>
        <taxon>Rhizobium/Agrobacterium group</taxon>
        <taxon>Rhizobium</taxon>
    </lineage>
</organism>
<dbReference type="InterPro" id="IPR016215">
    <property type="entry name" value="NTA_MOA"/>
</dbReference>
<feature type="binding site" evidence="6">
    <location>
        <position position="161"/>
    </location>
    <ligand>
        <name>FMN</name>
        <dbReference type="ChEBI" id="CHEBI:58210"/>
    </ligand>
</feature>